<feature type="signal peptide" evidence="1">
    <location>
        <begin position="1"/>
        <end position="23"/>
    </location>
</feature>
<organism evidence="2">
    <name type="scientific">Aspergillus flavus</name>
    <dbReference type="NCBI Taxonomy" id="5059"/>
    <lineage>
        <taxon>Eukaryota</taxon>
        <taxon>Fungi</taxon>
        <taxon>Dikarya</taxon>
        <taxon>Ascomycota</taxon>
        <taxon>Pezizomycotina</taxon>
        <taxon>Eurotiomycetes</taxon>
        <taxon>Eurotiomycetidae</taxon>
        <taxon>Eurotiales</taxon>
        <taxon>Aspergillaceae</taxon>
        <taxon>Aspergillus</taxon>
        <taxon>Aspergillus subgen. Circumdati</taxon>
    </lineage>
</organism>
<keyword evidence="1" id="KW-0732">Signal</keyword>
<protein>
    <recommendedName>
        <fullName evidence="3">Secreted protein</fullName>
    </recommendedName>
</protein>
<evidence type="ECO:0000313" key="2">
    <source>
        <dbReference type="EMBL" id="KAB8246228.1"/>
    </source>
</evidence>
<dbReference type="Proteomes" id="UP000325434">
    <property type="component" value="Unassembled WGS sequence"/>
</dbReference>
<dbReference type="EMBL" id="ML734602">
    <property type="protein sequence ID" value="KAB8246228.1"/>
    <property type="molecule type" value="Genomic_DNA"/>
</dbReference>
<evidence type="ECO:0000256" key="1">
    <source>
        <dbReference type="SAM" id="SignalP"/>
    </source>
</evidence>
<reference evidence="2" key="1">
    <citation type="submission" date="2019-04" db="EMBL/GenBank/DDBJ databases">
        <title>Friends and foes A comparative genomics study of 23 Aspergillus species from section Flavi.</title>
        <authorList>
            <consortium name="DOE Joint Genome Institute"/>
            <person name="Kjaerbolling I."/>
            <person name="Vesth T."/>
            <person name="Frisvad J.C."/>
            <person name="Nybo J.L."/>
            <person name="Theobald S."/>
            <person name="Kildgaard S."/>
            <person name="Isbrandt T."/>
            <person name="Kuo A."/>
            <person name="Sato A."/>
            <person name="Lyhne E.K."/>
            <person name="Kogle M.E."/>
            <person name="Wiebenga A."/>
            <person name="Kun R.S."/>
            <person name="Lubbers R.J."/>
            <person name="Makela M.R."/>
            <person name="Barry K."/>
            <person name="Chovatia M."/>
            <person name="Clum A."/>
            <person name="Daum C."/>
            <person name="Haridas S."/>
            <person name="He G."/>
            <person name="LaButti K."/>
            <person name="Lipzen A."/>
            <person name="Mondo S."/>
            <person name="Riley R."/>
            <person name="Salamov A."/>
            <person name="Simmons B.A."/>
            <person name="Magnuson J.K."/>
            <person name="Henrissat B."/>
            <person name="Mortensen U.H."/>
            <person name="Larsen T.O."/>
            <person name="Devries R.P."/>
            <person name="Grigoriev I.V."/>
            <person name="Machida M."/>
            <person name="Baker S.E."/>
            <person name="Andersen M.R."/>
        </authorList>
    </citation>
    <scope>NUCLEOTIDE SEQUENCE [LARGE SCALE GENOMIC DNA]</scope>
    <source>
        <strain evidence="2">CBS 121.62</strain>
    </source>
</reference>
<gene>
    <name evidence="2" type="ORF">BDV35DRAFT_354486</name>
</gene>
<dbReference type="AlphaFoldDB" id="A0A5N6GWB6"/>
<name>A0A5N6GWB6_ASPFL</name>
<evidence type="ECO:0008006" key="3">
    <source>
        <dbReference type="Google" id="ProtNLM"/>
    </source>
</evidence>
<feature type="chain" id="PRO_5024897066" description="Secreted protein" evidence="1">
    <location>
        <begin position="24"/>
        <end position="77"/>
    </location>
</feature>
<accession>A0A5N6GWB6</accession>
<sequence length="77" mass="8944">MPIIPCDTYLILTLFSFPILASALPPGFVKVSTAFFQFFWKPLPAEPCPLQKSANRCTEKSRHLRGHNMLVSHWRWR</sequence>
<proteinExistence type="predicted"/>